<organism evidence="2 3">
    <name type="scientific">Cellulomonas chengniuliangii</name>
    <dbReference type="NCBI Taxonomy" id="2968084"/>
    <lineage>
        <taxon>Bacteria</taxon>
        <taxon>Bacillati</taxon>
        <taxon>Actinomycetota</taxon>
        <taxon>Actinomycetes</taxon>
        <taxon>Micrococcales</taxon>
        <taxon>Cellulomonadaceae</taxon>
        <taxon>Cellulomonas</taxon>
    </lineage>
</organism>
<feature type="chain" id="PRO_5047194100" description="Lipoprotein" evidence="1">
    <location>
        <begin position="27"/>
        <end position="206"/>
    </location>
</feature>
<proteinExistence type="predicted"/>
<sequence length="206" mass="21536">MSHRTTRLLAPAALVALLALSGCTSSDEPDAPAGNPSATAAAEQPAAAAATTSASLAEQTFDATAGDDVSGGTITTTLRALEVSGEAMTLRWAVRWDNDDAPDDATTHMFDLGIENMPTLTDPVNLKQYRPLCAEGSWQGELADLLACQNSALVSPSETVFFKFPNHATVEAWAVFPAPQDDDAVFEVLIAEGWPAFSGVRATTAP</sequence>
<evidence type="ECO:0000256" key="1">
    <source>
        <dbReference type="SAM" id="SignalP"/>
    </source>
</evidence>
<gene>
    <name evidence="2" type="ORF">NP064_01890</name>
</gene>
<dbReference type="Proteomes" id="UP001316189">
    <property type="component" value="Chromosome"/>
</dbReference>
<dbReference type="EMBL" id="CP101988">
    <property type="protein sequence ID" value="UUI75697.1"/>
    <property type="molecule type" value="Genomic_DNA"/>
</dbReference>
<protein>
    <recommendedName>
        <fullName evidence="4">Lipoprotein</fullName>
    </recommendedName>
</protein>
<accession>A0ABY5L2C1</accession>
<evidence type="ECO:0000313" key="2">
    <source>
        <dbReference type="EMBL" id="UUI75697.1"/>
    </source>
</evidence>
<reference evidence="2 3" key="1">
    <citation type="submission" date="2022-07" db="EMBL/GenBank/DDBJ databases">
        <title>Novel species in genus cellulomonas.</title>
        <authorList>
            <person name="Ye L."/>
        </authorList>
    </citation>
    <scope>NUCLEOTIDE SEQUENCE [LARGE SCALE GENOMIC DNA]</scope>
    <source>
        <strain evidence="3">zg-Y338</strain>
    </source>
</reference>
<keyword evidence="1" id="KW-0732">Signal</keyword>
<evidence type="ECO:0008006" key="4">
    <source>
        <dbReference type="Google" id="ProtNLM"/>
    </source>
</evidence>
<dbReference type="PROSITE" id="PS51257">
    <property type="entry name" value="PROKAR_LIPOPROTEIN"/>
    <property type="match status" value="1"/>
</dbReference>
<keyword evidence="3" id="KW-1185">Reference proteome</keyword>
<evidence type="ECO:0000313" key="3">
    <source>
        <dbReference type="Proteomes" id="UP001316189"/>
    </source>
</evidence>
<feature type="signal peptide" evidence="1">
    <location>
        <begin position="1"/>
        <end position="26"/>
    </location>
</feature>
<dbReference type="RefSeq" id="WP_227568208.1">
    <property type="nucleotide sequence ID" value="NZ_CP101988.1"/>
</dbReference>
<name>A0ABY5L2C1_9CELL</name>